<reference evidence="3" key="1">
    <citation type="journal article" date="2019" name="Int. J. Syst. Evol. Microbiol.">
        <title>The Global Catalogue of Microorganisms (GCM) 10K type strain sequencing project: providing services to taxonomists for standard genome sequencing and annotation.</title>
        <authorList>
            <consortium name="The Broad Institute Genomics Platform"/>
            <consortium name="The Broad Institute Genome Sequencing Center for Infectious Disease"/>
            <person name="Wu L."/>
            <person name="Ma J."/>
        </authorList>
    </citation>
    <scope>NUCLEOTIDE SEQUENCE [LARGE SCALE GENOMIC DNA]</scope>
    <source>
        <strain evidence="3">JCM 14193</strain>
    </source>
</reference>
<dbReference type="PIRSF" id="PIRSF005962">
    <property type="entry name" value="Pept_M20D_amidohydro"/>
    <property type="match status" value="1"/>
</dbReference>
<feature type="domain" description="Peptidase M20 dimerisation" evidence="1">
    <location>
        <begin position="183"/>
        <end position="277"/>
    </location>
</feature>
<evidence type="ECO:0000313" key="2">
    <source>
        <dbReference type="EMBL" id="GAA0469614.1"/>
    </source>
</evidence>
<dbReference type="NCBIfam" id="TIGR01891">
    <property type="entry name" value="amidohydrolases"/>
    <property type="match status" value="1"/>
</dbReference>
<dbReference type="PANTHER" id="PTHR11014">
    <property type="entry name" value="PEPTIDASE M20 FAMILY MEMBER"/>
    <property type="match status" value="1"/>
</dbReference>
<dbReference type="InterPro" id="IPR036264">
    <property type="entry name" value="Bact_exopeptidase_dim_dom"/>
</dbReference>
<dbReference type="SUPFAM" id="SSF55031">
    <property type="entry name" value="Bacterial exopeptidase dimerisation domain"/>
    <property type="match status" value="1"/>
</dbReference>
<organism evidence="2 3">
    <name type="scientific">Alkalibacillus silvisoli</name>
    <dbReference type="NCBI Taxonomy" id="392823"/>
    <lineage>
        <taxon>Bacteria</taxon>
        <taxon>Bacillati</taxon>
        <taxon>Bacillota</taxon>
        <taxon>Bacilli</taxon>
        <taxon>Bacillales</taxon>
        <taxon>Bacillaceae</taxon>
        <taxon>Alkalibacillus</taxon>
    </lineage>
</organism>
<sequence length="390" mass="42839">MTNLDQIMQDVISVRRDLHIHPELSGEEYETSKKIQQKLDEYGITYKAGYAETGVLGIIKGSKPGKTVALRADIDALPIDEKADVPFHSQTPGKMHACGHDAHTAMLLGTGRYLQKRVDEIEGTILLIFQPAEENSPTGGSQQMMNDGVFDEYTPDVVVAQHVWPGLPVGQIGVTPGPMMGNSDRFKITIKGSGGHASMPHETVDAIVTANQVINALQTIVSRNANPFDPAVITVGKVEGGYRYNVVADEVTLEGTVRTQSNEMKDKVKRRFHEVVEGVTDSMNASVDIEYLDGYPATVNTPKWAERVRETAVNLYGEESVPHVTPSLGGEDFGRFLLQYPGVYFWLGTSVGEGQKPLHDPYFKLNESGMKYGVEMMTEVALDTLNDLKE</sequence>
<dbReference type="Proteomes" id="UP001500740">
    <property type="component" value="Unassembled WGS sequence"/>
</dbReference>
<dbReference type="Pfam" id="PF01546">
    <property type="entry name" value="Peptidase_M20"/>
    <property type="match status" value="1"/>
</dbReference>
<dbReference type="InterPro" id="IPR002933">
    <property type="entry name" value="Peptidase_M20"/>
</dbReference>
<protein>
    <submittedName>
        <fullName evidence="2">M20 family metallopeptidase</fullName>
    </submittedName>
</protein>
<comment type="caution">
    <text evidence="2">The sequence shown here is derived from an EMBL/GenBank/DDBJ whole genome shotgun (WGS) entry which is preliminary data.</text>
</comment>
<evidence type="ECO:0000259" key="1">
    <source>
        <dbReference type="Pfam" id="PF07687"/>
    </source>
</evidence>
<dbReference type="Pfam" id="PF07687">
    <property type="entry name" value="M20_dimer"/>
    <property type="match status" value="1"/>
</dbReference>
<dbReference type="PANTHER" id="PTHR11014:SF63">
    <property type="entry name" value="METALLOPEPTIDASE, PUTATIVE (AFU_ORTHOLOGUE AFUA_6G09600)-RELATED"/>
    <property type="match status" value="1"/>
</dbReference>
<gene>
    <name evidence="2" type="ORF">GCM10008935_26860</name>
</gene>
<proteinExistence type="predicted"/>
<dbReference type="InterPro" id="IPR011650">
    <property type="entry name" value="Peptidase_M20_dimer"/>
</dbReference>
<dbReference type="EMBL" id="BAAACZ010000027">
    <property type="protein sequence ID" value="GAA0469614.1"/>
    <property type="molecule type" value="Genomic_DNA"/>
</dbReference>
<accession>A0ABP3K1Y3</accession>
<dbReference type="RefSeq" id="WP_343784380.1">
    <property type="nucleotide sequence ID" value="NZ_BAAACZ010000027.1"/>
</dbReference>
<keyword evidence="3" id="KW-1185">Reference proteome</keyword>
<dbReference type="CDD" id="cd03886">
    <property type="entry name" value="M20_Acy1"/>
    <property type="match status" value="1"/>
</dbReference>
<dbReference type="Gene3D" id="3.40.630.10">
    <property type="entry name" value="Zn peptidases"/>
    <property type="match status" value="1"/>
</dbReference>
<dbReference type="SUPFAM" id="SSF53187">
    <property type="entry name" value="Zn-dependent exopeptidases"/>
    <property type="match status" value="1"/>
</dbReference>
<evidence type="ECO:0000313" key="3">
    <source>
        <dbReference type="Proteomes" id="UP001500740"/>
    </source>
</evidence>
<name>A0ABP3K1Y3_9BACI</name>
<dbReference type="Gene3D" id="3.30.70.360">
    <property type="match status" value="1"/>
</dbReference>
<dbReference type="InterPro" id="IPR017439">
    <property type="entry name" value="Amidohydrolase"/>
</dbReference>